<evidence type="ECO:0000256" key="1">
    <source>
        <dbReference type="SAM" id="Coils"/>
    </source>
</evidence>
<dbReference type="PANTHER" id="PTHR34220">
    <property type="entry name" value="SENSOR HISTIDINE KINASE YPDA"/>
    <property type="match status" value="1"/>
</dbReference>
<keyword evidence="2" id="KW-0472">Membrane</keyword>
<keyword evidence="1" id="KW-0175">Coiled coil</keyword>
<dbReference type="InterPro" id="IPR050640">
    <property type="entry name" value="Bact_2-comp_sensor_kinase"/>
</dbReference>
<dbReference type="PANTHER" id="PTHR34220:SF7">
    <property type="entry name" value="SENSOR HISTIDINE KINASE YPDA"/>
    <property type="match status" value="1"/>
</dbReference>
<sequence>MSGIKYDNIQNRLPLTGIVFFLAYFLSMLTDRNYAALFLGGRLSLASYVADIAGTLLTSFVFVELSIFYSRWLFRYISFTGKPYCGLFVKALLLLLMNNLMVWCFSTLGIILCEESHSFFYQGLYTISVIATFISYLYTGAHYMESVIQAEQQRKELEIRLLKEKEHAAQMQLEILKSQIDPHFMFNNFSILSELIMENPMAADKFLEHLSNVYRYVVQNLKRNTVSILEEITFLRSYIYLIKMRYEDAVCIALDETLSRSEGLIPPVCLQLLVENAIKHNQLSAVQPLKIYIYREKNYIAVENDLRPIASEFASTGIGLQNIVGRYFLLCEEKPLIEKQENIYCVKLPIIHETP</sequence>
<organism evidence="4 5">
    <name type="scientific">Bacteroides gallinaceum</name>
    <dbReference type="NCBI Taxonomy" id="1462571"/>
    <lineage>
        <taxon>Bacteria</taxon>
        <taxon>Pseudomonadati</taxon>
        <taxon>Bacteroidota</taxon>
        <taxon>Bacteroidia</taxon>
        <taxon>Bacteroidales</taxon>
        <taxon>Bacteroidaceae</taxon>
        <taxon>Bacteroides</taxon>
    </lineage>
</organism>
<evidence type="ECO:0000259" key="3">
    <source>
        <dbReference type="Pfam" id="PF06580"/>
    </source>
</evidence>
<feature type="transmembrane region" description="Helical" evidence="2">
    <location>
        <begin position="91"/>
        <end position="112"/>
    </location>
</feature>
<feature type="transmembrane region" description="Helical" evidence="2">
    <location>
        <begin position="118"/>
        <end position="138"/>
    </location>
</feature>
<evidence type="ECO:0000313" key="5">
    <source>
        <dbReference type="Proteomes" id="UP001169458"/>
    </source>
</evidence>
<proteinExistence type="predicted"/>
<gene>
    <name evidence="4" type="ORF">QUW60_12955</name>
</gene>
<keyword evidence="2" id="KW-1133">Transmembrane helix</keyword>
<comment type="caution">
    <text evidence="4">The sequence shown here is derived from an EMBL/GenBank/DDBJ whole genome shotgun (WGS) entry which is preliminary data.</text>
</comment>
<evidence type="ECO:0000313" key="4">
    <source>
        <dbReference type="EMBL" id="MDM8326123.1"/>
    </source>
</evidence>
<feature type="coiled-coil region" evidence="1">
    <location>
        <begin position="147"/>
        <end position="179"/>
    </location>
</feature>
<feature type="transmembrane region" description="Helical" evidence="2">
    <location>
        <begin position="49"/>
        <end position="70"/>
    </location>
</feature>
<reference evidence="5" key="2">
    <citation type="submission" date="2023-07" db="EMBL/GenBank/DDBJ databases">
        <title>Identification and characterization of horizontal gene transfer across gut microbiota members of farm animals based on homology search.</title>
        <authorList>
            <person name="Schwarzerova J."/>
            <person name="Nykrynova M."/>
            <person name="Jureckova K."/>
            <person name="Cejkova D."/>
            <person name="Rychlik I."/>
        </authorList>
    </citation>
    <scope>NUCLEOTIDE SEQUENCE [LARGE SCALE GENOMIC DNA]</scope>
    <source>
        <strain evidence="5">109_WCHN</strain>
    </source>
</reference>
<keyword evidence="4" id="KW-0418">Kinase</keyword>
<feature type="domain" description="Signal transduction histidine kinase internal region" evidence="3">
    <location>
        <begin position="171"/>
        <end position="249"/>
    </location>
</feature>
<accession>A0ABT7VIK4</accession>
<name>A0ABT7VIK4_9BACE</name>
<dbReference type="EMBL" id="JAUDEN010000029">
    <property type="protein sequence ID" value="MDM8326123.1"/>
    <property type="molecule type" value="Genomic_DNA"/>
</dbReference>
<dbReference type="InterPro" id="IPR010559">
    <property type="entry name" value="Sig_transdc_His_kin_internal"/>
</dbReference>
<keyword evidence="4" id="KW-0808">Transferase</keyword>
<dbReference type="GO" id="GO:0016301">
    <property type="term" value="F:kinase activity"/>
    <property type="evidence" value="ECO:0007669"/>
    <property type="project" value="UniProtKB-KW"/>
</dbReference>
<keyword evidence="5" id="KW-1185">Reference proteome</keyword>
<dbReference type="Pfam" id="PF06580">
    <property type="entry name" value="His_kinase"/>
    <property type="match status" value="1"/>
</dbReference>
<dbReference type="Proteomes" id="UP001169458">
    <property type="component" value="Unassembled WGS sequence"/>
</dbReference>
<reference evidence="4 5" key="1">
    <citation type="submission" date="2023-06" db="EMBL/GenBank/DDBJ databases">
        <authorList>
            <person name="Zeman M."/>
            <person name="Kubasova T."/>
            <person name="Jahodarova E."/>
            <person name="Nykrynova M."/>
            <person name="Rychlik I."/>
        </authorList>
    </citation>
    <scope>NUCLEOTIDE SEQUENCE [LARGE SCALE GENOMIC DNA]</scope>
    <source>
        <strain evidence="4 5">109_WCHN</strain>
    </source>
</reference>
<protein>
    <submittedName>
        <fullName evidence="4">Histidine kinase</fullName>
    </submittedName>
</protein>
<keyword evidence="2" id="KW-0812">Transmembrane</keyword>
<dbReference type="RefSeq" id="WP_289560964.1">
    <property type="nucleotide sequence ID" value="NZ_JAUDEN010000029.1"/>
</dbReference>
<feature type="transmembrane region" description="Helical" evidence="2">
    <location>
        <begin position="12"/>
        <end position="29"/>
    </location>
</feature>
<evidence type="ECO:0000256" key="2">
    <source>
        <dbReference type="SAM" id="Phobius"/>
    </source>
</evidence>